<proteinExistence type="predicted"/>
<accession>A0A9D7XUC6</accession>
<evidence type="ECO:0000256" key="1">
    <source>
        <dbReference type="SAM" id="Coils"/>
    </source>
</evidence>
<feature type="region of interest" description="Disordered" evidence="2">
    <location>
        <begin position="468"/>
        <end position="498"/>
    </location>
</feature>
<evidence type="ECO:0000313" key="3">
    <source>
        <dbReference type="EMBL" id="MBK9984658.1"/>
    </source>
</evidence>
<keyword evidence="1" id="KW-0175">Coiled coil</keyword>
<protein>
    <submittedName>
        <fullName evidence="3">Uncharacterized protein</fullName>
    </submittedName>
</protein>
<sequence length="595" mass="68623">MKTRIVMWGNNEKDQKVLIAISLKAEDNVVDLYTFPFETTSEEFYNLMLNEWRESHEVPFPEGYTHTERPLTASDNILPENLKVDRPDIIQRAQTEWHFLVLSNKLYHSFLSELEDIKDKIKGATSYKNQLWEEMKESWEKIQKNIFDKTLLREHGQQLREMTNDIFTQLKNMRKDMDSEIDRVSHEFADRFNTKLDEVEQKIKNGLGLQPLFNELKKLQQEFKDAELSRNDRSKIWKRIDTAFKQVKEKKFGEKSSKDTSALDRLSRRYEGLISAIEKMDKSIRRDDKDKSFQDDRIANTEGQLEAQIRMAKLKMIDERINSKNEKLAEMQKTKVELEERINREKKFLEDQKKHQSLKVELNEAKESVKQKIAETIHAQADNLDADALGKAAEAIAEGKAKKQKNKSKDSLVDAISETLGESLTDLGDNLGAIASVVSAKIEEAVSDLNTQVKTEINDIKEKVDNMEKSKKEEWDDINDAPKEEKKSTDDGSKKDSFFDSVKAMGEDLGAATSGLVDKLESAMKEIHVKEIMEDIKDNLKEMHVQEKLQDISDNIKETASHLAADAKEKLEELKSKMHKAEDVTKDETKDSSEA</sequence>
<evidence type="ECO:0000256" key="2">
    <source>
        <dbReference type="SAM" id="MobiDB-lite"/>
    </source>
</evidence>
<dbReference type="EMBL" id="JADKGY010000030">
    <property type="protein sequence ID" value="MBK9984658.1"/>
    <property type="molecule type" value="Genomic_DNA"/>
</dbReference>
<feature type="coiled-coil region" evidence="1">
    <location>
        <begin position="314"/>
        <end position="375"/>
    </location>
</feature>
<feature type="region of interest" description="Disordered" evidence="2">
    <location>
        <begin position="573"/>
        <end position="595"/>
    </location>
</feature>
<reference evidence="3 4" key="1">
    <citation type="submission" date="2020-10" db="EMBL/GenBank/DDBJ databases">
        <title>Connecting structure to function with the recovery of over 1000 high-quality activated sludge metagenome-assembled genomes encoding full-length rRNA genes using long-read sequencing.</title>
        <authorList>
            <person name="Singleton C.M."/>
            <person name="Petriglieri F."/>
            <person name="Kristensen J.M."/>
            <person name="Kirkegaard R.H."/>
            <person name="Michaelsen T.Y."/>
            <person name="Andersen M.H."/>
            <person name="Karst S.M."/>
            <person name="Dueholm M.S."/>
            <person name="Nielsen P.H."/>
            <person name="Albertsen M."/>
        </authorList>
    </citation>
    <scope>NUCLEOTIDE SEQUENCE [LARGE SCALE GENOMIC DNA]</scope>
    <source>
        <strain evidence="3">Ribe_18-Q3-R11-54_MAXAC.273</strain>
    </source>
</reference>
<name>A0A9D7XUC6_9BACT</name>
<dbReference type="Gene3D" id="1.20.120.20">
    <property type="entry name" value="Apolipoprotein"/>
    <property type="match status" value="1"/>
</dbReference>
<comment type="caution">
    <text evidence="3">The sequence shown here is derived from an EMBL/GenBank/DDBJ whole genome shotgun (WGS) entry which is preliminary data.</text>
</comment>
<evidence type="ECO:0000313" key="4">
    <source>
        <dbReference type="Proteomes" id="UP000808337"/>
    </source>
</evidence>
<dbReference type="AlphaFoldDB" id="A0A9D7XUC6"/>
<organism evidence="3 4">
    <name type="scientific">Candidatus Opimibacter skivensis</name>
    <dbReference type="NCBI Taxonomy" id="2982028"/>
    <lineage>
        <taxon>Bacteria</taxon>
        <taxon>Pseudomonadati</taxon>
        <taxon>Bacteroidota</taxon>
        <taxon>Saprospiria</taxon>
        <taxon>Saprospirales</taxon>
        <taxon>Saprospiraceae</taxon>
        <taxon>Candidatus Opimibacter</taxon>
    </lineage>
</organism>
<gene>
    <name evidence="3" type="ORF">IPP15_20225</name>
</gene>
<dbReference type="Proteomes" id="UP000808337">
    <property type="component" value="Unassembled WGS sequence"/>
</dbReference>